<evidence type="ECO:0000256" key="3">
    <source>
        <dbReference type="SAM" id="SignalP"/>
    </source>
</evidence>
<dbReference type="PANTHER" id="PTHR31683:SF18">
    <property type="entry name" value="PECTATE LYASE 21-RELATED"/>
    <property type="match status" value="1"/>
</dbReference>
<feature type="chain" id="PRO_5045550244" description="Pectate lyase domain-containing protein" evidence="3">
    <location>
        <begin position="27"/>
        <end position="366"/>
    </location>
</feature>
<dbReference type="Gene3D" id="2.160.20.10">
    <property type="entry name" value="Single-stranded right-handed beta-helix, Pectin lyase-like"/>
    <property type="match status" value="1"/>
</dbReference>
<reference evidence="6" key="1">
    <citation type="journal article" date="2019" name="Int. J. Syst. Evol. Microbiol.">
        <title>The Global Catalogue of Microorganisms (GCM) 10K type strain sequencing project: providing services to taxonomists for standard genome sequencing and annotation.</title>
        <authorList>
            <consortium name="The Broad Institute Genomics Platform"/>
            <consortium name="The Broad Institute Genome Sequencing Center for Infectious Disease"/>
            <person name="Wu L."/>
            <person name="Ma J."/>
        </authorList>
    </citation>
    <scope>NUCLEOTIDE SEQUENCE [LARGE SCALE GENOMIC DNA]</scope>
    <source>
        <strain evidence="6">JCM 11590</strain>
    </source>
</reference>
<comment type="similarity">
    <text evidence="2">Belongs to the polysaccharide lyase 1 family.</text>
</comment>
<evidence type="ECO:0000256" key="1">
    <source>
        <dbReference type="ARBA" id="ARBA00023239"/>
    </source>
</evidence>
<dbReference type="InterPro" id="IPR002022">
    <property type="entry name" value="Pec_lyase"/>
</dbReference>
<name>A0ABQ2CMX7_9GAMM</name>
<dbReference type="EMBL" id="BMNN01000001">
    <property type="protein sequence ID" value="GGI93416.1"/>
    <property type="molecule type" value="Genomic_DNA"/>
</dbReference>
<protein>
    <recommendedName>
        <fullName evidence="4">Pectate lyase domain-containing protein</fullName>
    </recommendedName>
</protein>
<keyword evidence="2" id="KW-0119">Carbohydrate metabolism</keyword>
<keyword evidence="3" id="KW-0732">Signal</keyword>
<feature type="signal peptide" evidence="3">
    <location>
        <begin position="1"/>
        <end position="26"/>
    </location>
</feature>
<comment type="subcellular location">
    <subcellularLocation>
        <location evidence="2">Secreted</location>
    </subcellularLocation>
</comment>
<dbReference type="Pfam" id="PF00544">
    <property type="entry name" value="Pectate_lyase_4"/>
    <property type="match status" value="1"/>
</dbReference>
<dbReference type="SMART" id="SM00710">
    <property type="entry name" value="PbH1"/>
    <property type="match status" value="3"/>
</dbReference>
<dbReference type="SUPFAM" id="SSF51126">
    <property type="entry name" value="Pectin lyase-like"/>
    <property type="match status" value="1"/>
</dbReference>
<dbReference type="Proteomes" id="UP000633263">
    <property type="component" value="Unassembled WGS sequence"/>
</dbReference>
<feature type="domain" description="Pectate lyase" evidence="4">
    <location>
        <begin position="84"/>
        <end position="294"/>
    </location>
</feature>
<gene>
    <name evidence="5" type="ORF">GCM10009083_07280</name>
</gene>
<dbReference type="PANTHER" id="PTHR31683">
    <property type="entry name" value="PECTATE LYASE 18-RELATED"/>
    <property type="match status" value="1"/>
</dbReference>
<sequence length="366" mass="39645">MNITTPRRCTPLPGFALLLCLAPAHALNPGPSPTPPDPVPPPGDSACLSAPIGFAAQNGGTTGGAGGSVVTVRTGHELNSALAAHQSSWKSNNGHRTVIRIDGTINAGNSPVSRFDIKDTGNLSLIGSGRGVLDGRGILIRGSSNIIVRNLTIRYVRDGSGDGIDIDGTRPVRNVWIDHNTFHNRLNVDKDYYDGLVDGKLDTSYVTLSYNIFRDSHKTSLWGHSDNESGSADRRITFAFNKFSNITSRAPLLRFGQTHIYNNYYNQVSDTGINTRMGNRVRIENNLFENSKNPIVSCYSRQLGFWDARNNQMDNVRWEGASDCAVANSGNTATITYNPPYSYQLLPVEQVKAHVTANAGAGRCAL</sequence>
<dbReference type="SMART" id="SM00656">
    <property type="entry name" value="Amb_all"/>
    <property type="match status" value="1"/>
</dbReference>
<dbReference type="InterPro" id="IPR006626">
    <property type="entry name" value="PbH1"/>
</dbReference>
<dbReference type="InterPro" id="IPR045032">
    <property type="entry name" value="PEL"/>
</dbReference>
<accession>A0ABQ2CMX7</accession>
<keyword evidence="1 2" id="KW-0456">Lyase</keyword>
<keyword evidence="6" id="KW-1185">Reference proteome</keyword>
<evidence type="ECO:0000313" key="6">
    <source>
        <dbReference type="Proteomes" id="UP000633263"/>
    </source>
</evidence>
<evidence type="ECO:0000313" key="5">
    <source>
        <dbReference type="EMBL" id="GGI93416.1"/>
    </source>
</evidence>
<dbReference type="RefSeq" id="WP_188635209.1">
    <property type="nucleotide sequence ID" value="NZ_BMNN01000001.1"/>
</dbReference>
<evidence type="ECO:0000256" key="2">
    <source>
        <dbReference type="RuleBase" id="RU361173"/>
    </source>
</evidence>
<dbReference type="InterPro" id="IPR011050">
    <property type="entry name" value="Pectin_lyase_fold/virulence"/>
</dbReference>
<keyword evidence="2" id="KW-0624">Polysaccharide degradation</keyword>
<evidence type="ECO:0000259" key="4">
    <source>
        <dbReference type="SMART" id="SM00656"/>
    </source>
</evidence>
<dbReference type="InterPro" id="IPR012334">
    <property type="entry name" value="Pectin_lyas_fold"/>
</dbReference>
<comment type="caution">
    <text evidence="5">The sequence shown here is derived from an EMBL/GenBank/DDBJ whole genome shotgun (WGS) entry which is preliminary data.</text>
</comment>
<keyword evidence="2" id="KW-0964">Secreted</keyword>
<proteinExistence type="inferred from homology"/>
<organism evidence="5 6">
    <name type="scientific">Halopseudomonas pertucinogena</name>
    <dbReference type="NCBI Taxonomy" id="86175"/>
    <lineage>
        <taxon>Bacteria</taxon>
        <taxon>Pseudomonadati</taxon>
        <taxon>Pseudomonadota</taxon>
        <taxon>Gammaproteobacteria</taxon>
        <taxon>Pseudomonadales</taxon>
        <taxon>Pseudomonadaceae</taxon>
        <taxon>Halopseudomonas</taxon>
    </lineage>
</organism>